<evidence type="ECO:0000313" key="1">
    <source>
        <dbReference type="EMBL" id="GAG01353.1"/>
    </source>
</evidence>
<name>X0ULY6_9ZZZZ</name>
<proteinExistence type="predicted"/>
<dbReference type="EMBL" id="BARS01029146">
    <property type="protein sequence ID" value="GAG01353.1"/>
    <property type="molecule type" value="Genomic_DNA"/>
</dbReference>
<comment type="caution">
    <text evidence="1">The sequence shown here is derived from an EMBL/GenBank/DDBJ whole genome shotgun (WGS) entry which is preliminary data.</text>
</comment>
<dbReference type="AlphaFoldDB" id="X0ULY6"/>
<reference evidence="1" key="1">
    <citation type="journal article" date="2014" name="Front. Microbiol.">
        <title>High frequency of phylogenetically diverse reductive dehalogenase-homologous genes in deep subseafloor sedimentary metagenomes.</title>
        <authorList>
            <person name="Kawai M."/>
            <person name="Futagami T."/>
            <person name="Toyoda A."/>
            <person name="Takaki Y."/>
            <person name="Nishi S."/>
            <person name="Hori S."/>
            <person name="Arai W."/>
            <person name="Tsubouchi T."/>
            <person name="Morono Y."/>
            <person name="Uchiyama I."/>
            <person name="Ito T."/>
            <person name="Fujiyama A."/>
            <person name="Inagaki F."/>
            <person name="Takami H."/>
        </authorList>
    </citation>
    <scope>NUCLEOTIDE SEQUENCE</scope>
    <source>
        <strain evidence="1">Expedition CK06-06</strain>
    </source>
</reference>
<accession>X0ULY6</accession>
<gene>
    <name evidence="1" type="ORF">S01H1_45593</name>
</gene>
<organism evidence="1">
    <name type="scientific">marine sediment metagenome</name>
    <dbReference type="NCBI Taxonomy" id="412755"/>
    <lineage>
        <taxon>unclassified sequences</taxon>
        <taxon>metagenomes</taxon>
        <taxon>ecological metagenomes</taxon>
    </lineage>
</organism>
<sequence length="154" mass="16451">MSSTSYIQLAPSNHPSNSTISYRDGNPVVNFILGEQDRFLIGSSVRLVGNISVYKTSDGAGFGNVPLATDDLNISPKLGVYGILDQITLSSQKTKNVIESVRHYGRFLASYLPNVSSKQEALGHMSATSGMVPNVSLQQKTFPANVNGSASADR</sequence>
<feature type="non-terminal residue" evidence="1">
    <location>
        <position position="154"/>
    </location>
</feature>
<protein>
    <submittedName>
        <fullName evidence="1">Uncharacterized protein</fullName>
    </submittedName>
</protein>